<dbReference type="Gene3D" id="3.90.79.10">
    <property type="entry name" value="Nucleoside Triphosphate Pyrophosphohydrolase"/>
    <property type="match status" value="1"/>
</dbReference>
<dbReference type="PANTHER" id="PTHR21340:SF0">
    <property type="entry name" value="BIS(5'-NUCLEOSYL)-TETRAPHOSPHATASE [ASYMMETRICAL]"/>
    <property type="match status" value="1"/>
</dbReference>
<gene>
    <name evidence="8" type="ORF">EDS130_LOCUS21462</name>
</gene>
<evidence type="ECO:0000256" key="6">
    <source>
        <dbReference type="RuleBase" id="RU003476"/>
    </source>
</evidence>
<evidence type="ECO:0000256" key="5">
    <source>
        <dbReference type="ARBA" id="ARBA00032644"/>
    </source>
</evidence>
<dbReference type="GO" id="GO:0006167">
    <property type="term" value="P:AMP biosynthetic process"/>
    <property type="evidence" value="ECO:0007669"/>
    <property type="project" value="TreeGrafter"/>
</dbReference>
<dbReference type="SUPFAM" id="SSF55811">
    <property type="entry name" value="Nudix"/>
    <property type="match status" value="1"/>
</dbReference>
<evidence type="ECO:0000256" key="3">
    <source>
        <dbReference type="ARBA" id="ARBA00022741"/>
    </source>
</evidence>
<reference evidence="8" key="1">
    <citation type="submission" date="2021-02" db="EMBL/GenBank/DDBJ databases">
        <authorList>
            <person name="Nowell W R."/>
        </authorList>
    </citation>
    <scope>NUCLEOTIDE SEQUENCE</scope>
</reference>
<dbReference type="InterPro" id="IPR051325">
    <property type="entry name" value="Nudix_hydrolase_domain"/>
</dbReference>
<dbReference type="InterPro" id="IPR000086">
    <property type="entry name" value="NUDIX_hydrolase_dom"/>
</dbReference>
<dbReference type="Pfam" id="PF00293">
    <property type="entry name" value="NUDIX"/>
    <property type="match status" value="1"/>
</dbReference>
<dbReference type="Proteomes" id="UP000663852">
    <property type="component" value="Unassembled WGS sequence"/>
</dbReference>
<keyword evidence="4 6" id="KW-0378">Hydrolase</keyword>
<evidence type="ECO:0000313" key="9">
    <source>
        <dbReference type="Proteomes" id="UP000663852"/>
    </source>
</evidence>
<evidence type="ECO:0000259" key="7">
    <source>
        <dbReference type="PROSITE" id="PS51462"/>
    </source>
</evidence>
<dbReference type="PROSITE" id="PS51462">
    <property type="entry name" value="NUDIX"/>
    <property type="match status" value="1"/>
</dbReference>
<dbReference type="AlphaFoldDB" id="A0A814R7L7"/>
<dbReference type="PROSITE" id="PS00893">
    <property type="entry name" value="NUDIX_BOX"/>
    <property type="match status" value="1"/>
</dbReference>
<accession>A0A814R7L7</accession>
<dbReference type="OrthoDB" id="276276at2759"/>
<dbReference type="InterPro" id="IPR015797">
    <property type="entry name" value="NUDIX_hydrolase-like_dom_sf"/>
</dbReference>
<proteinExistence type="inferred from homology"/>
<dbReference type="GO" id="GO:0004081">
    <property type="term" value="F:bis(5'-nucleosyl)-tetraphosphatase (asymmetrical) activity"/>
    <property type="evidence" value="ECO:0007669"/>
    <property type="project" value="TreeGrafter"/>
</dbReference>
<dbReference type="CDD" id="cd03428">
    <property type="entry name" value="NUDIX_Ap4A_Nudt2"/>
    <property type="match status" value="1"/>
</dbReference>
<comment type="caution">
    <text evidence="8">The sequence shown here is derived from an EMBL/GenBank/DDBJ whole genome shotgun (WGS) entry which is preliminary data.</text>
</comment>
<protein>
    <recommendedName>
        <fullName evidence="2">Bis(5'-nucleosyl)-tetraphosphatase [asymmetrical]</fullName>
    </recommendedName>
    <alternativeName>
        <fullName evidence="5">Diadenosine 5',5'''-P1,P4-tetraphosphate asymmetrical hydrolase</fullName>
    </alternativeName>
</protein>
<dbReference type="InterPro" id="IPR003565">
    <property type="entry name" value="Tetra_PHTase"/>
</dbReference>
<organism evidence="8 9">
    <name type="scientific">Adineta ricciae</name>
    <name type="common">Rotifer</name>
    <dbReference type="NCBI Taxonomy" id="249248"/>
    <lineage>
        <taxon>Eukaryota</taxon>
        <taxon>Metazoa</taxon>
        <taxon>Spiralia</taxon>
        <taxon>Gnathifera</taxon>
        <taxon>Rotifera</taxon>
        <taxon>Eurotatoria</taxon>
        <taxon>Bdelloidea</taxon>
        <taxon>Adinetida</taxon>
        <taxon>Adinetidae</taxon>
        <taxon>Adineta</taxon>
    </lineage>
</organism>
<evidence type="ECO:0000256" key="1">
    <source>
        <dbReference type="ARBA" id="ARBA00005582"/>
    </source>
</evidence>
<dbReference type="GO" id="GO:0000166">
    <property type="term" value="F:nucleotide binding"/>
    <property type="evidence" value="ECO:0007669"/>
    <property type="project" value="UniProtKB-KW"/>
</dbReference>
<evidence type="ECO:0000313" key="8">
    <source>
        <dbReference type="EMBL" id="CAF1128800.1"/>
    </source>
</evidence>
<dbReference type="InterPro" id="IPR020476">
    <property type="entry name" value="Nudix_hydrolase"/>
</dbReference>
<keyword evidence="3" id="KW-0547">Nucleotide-binding</keyword>
<dbReference type="GO" id="GO:0006754">
    <property type="term" value="P:ATP biosynthetic process"/>
    <property type="evidence" value="ECO:0007669"/>
    <property type="project" value="TreeGrafter"/>
</dbReference>
<feature type="domain" description="Nudix hydrolase" evidence="7">
    <location>
        <begin position="9"/>
        <end position="144"/>
    </location>
</feature>
<dbReference type="EMBL" id="CAJNOJ010000108">
    <property type="protein sequence ID" value="CAF1128800.1"/>
    <property type="molecule type" value="Genomic_DNA"/>
</dbReference>
<evidence type="ECO:0000256" key="4">
    <source>
        <dbReference type="ARBA" id="ARBA00022801"/>
    </source>
</evidence>
<evidence type="ECO:0000256" key="2">
    <source>
        <dbReference type="ARBA" id="ARBA00018911"/>
    </source>
</evidence>
<dbReference type="PRINTS" id="PR00502">
    <property type="entry name" value="NUDIXFAMILY"/>
</dbReference>
<comment type="similarity">
    <text evidence="1 6">Belongs to the Nudix hydrolase family.</text>
</comment>
<dbReference type="PANTHER" id="PTHR21340">
    <property type="entry name" value="DIADENOSINE 5,5-P1,P4-TETRAPHOSPHATE PYROPHOSPHOHYDROLASE MUTT"/>
    <property type="match status" value="1"/>
</dbReference>
<sequence>MAETSATQNLREVKSCGFFVMKPDNSFLLMKHDDRYDLPKGHMEAGENEHQTALRELMEETGIQASDIDIDPHFRFEHVYYPVYKRFGGEQVKKTVVIFLAKLKSTAIEVHISEHPGFQWVNWSSPPVPIEAKTIDKLVNKVHEYLTQSKDE</sequence>
<name>A0A814R7L7_ADIRI</name>
<dbReference type="InterPro" id="IPR020084">
    <property type="entry name" value="NUDIX_hydrolase_CS"/>
</dbReference>